<gene>
    <name evidence="2" type="ORF">GP2143_08224</name>
</gene>
<proteinExistence type="predicted"/>
<dbReference type="STRING" id="247633.GP2143_08224"/>
<dbReference type="EMBL" id="AAVT01000003">
    <property type="protein sequence ID" value="EAW31521.1"/>
    <property type="molecule type" value="Genomic_DNA"/>
</dbReference>
<keyword evidence="1" id="KW-0812">Transmembrane</keyword>
<sequence length="128" mass="14679">MNNQLRQKGASSLSILFVMLVGAFVLTCALKLIPVYMEGYTLDSAIKKAVDNREYDGLTTGKIRRKISKTFEMNMIDGISYRDVKISRAKGKTKIDATYEKRVPFLFNVDVVIKFDKFIYEYQTELSN</sequence>
<dbReference type="InterPro" id="IPR032314">
    <property type="entry name" value="DUF4845"/>
</dbReference>
<reference evidence="2 3" key="1">
    <citation type="journal article" date="2010" name="J. Bacteriol.">
        <title>Genome sequence of the oligotrophic marine Gammaproteobacterium HTCC2143, isolated from the Oregon Coast.</title>
        <authorList>
            <person name="Oh H.M."/>
            <person name="Kang I."/>
            <person name="Ferriera S."/>
            <person name="Giovannoni S.J."/>
            <person name="Cho J.C."/>
        </authorList>
    </citation>
    <scope>NUCLEOTIDE SEQUENCE [LARGE SCALE GENOMIC DNA]</scope>
    <source>
        <strain evidence="2 3">HTCC2143</strain>
    </source>
</reference>
<dbReference type="AlphaFoldDB" id="A0YCK2"/>
<accession>A0YCK2</accession>
<comment type="caution">
    <text evidence="2">The sequence shown here is derived from an EMBL/GenBank/DDBJ whole genome shotgun (WGS) entry which is preliminary data.</text>
</comment>
<protein>
    <recommendedName>
        <fullName evidence="4">DUF4845 domain-containing protein</fullName>
    </recommendedName>
</protein>
<evidence type="ECO:0000313" key="3">
    <source>
        <dbReference type="Proteomes" id="UP000004931"/>
    </source>
</evidence>
<organism evidence="2 3">
    <name type="scientific">marine gamma proteobacterium HTCC2143</name>
    <dbReference type="NCBI Taxonomy" id="247633"/>
    <lineage>
        <taxon>Bacteria</taxon>
        <taxon>Pseudomonadati</taxon>
        <taxon>Pseudomonadota</taxon>
        <taxon>Gammaproteobacteria</taxon>
        <taxon>Cellvibrionales</taxon>
        <taxon>Spongiibacteraceae</taxon>
        <taxon>BD1-7 clade</taxon>
    </lineage>
</organism>
<dbReference type="eggNOG" id="ENOG5033AQ8">
    <property type="taxonomic scope" value="Bacteria"/>
</dbReference>
<keyword evidence="1" id="KW-0472">Membrane</keyword>
<name>A0YCK2_9GAMM</name>
<dbReference type="OrthoDB" id="6367393at2"/>
<keyword evidence="3" id="KW-1185">Reference proteome</keyword>
<evidence type="ECO:0000313" key="2">
    <source>
        <dbReference type="EMBL" id="EAW31521.1"/>
    </source>
</evidence>
<feature type="transmembrane region" description="Helical" evidence="1">
    <location>
        <begin position="12"/>
        <end position="37"/>
    </location>
</feature>
<dbReference type="Pfam" id="PF16137">
    <property type="entry name" value="DUF4845"/>
    <property type="match status" value="1"/>
</dbReference>
<keyword evidence="1" id="KW-1133">Transmembrane helix</keyword>
<evidence type="ECO:0000256" key="1">
    <source>
        <dbReference type="SAM" id="Phobius"/>
    </source>
</evidence>
<dbReference type="Proteomes" id="UP000004931">
    <property type="component" value="Unassembled WGS sequence"/>
</dbReference>
<evidence type="ECO:0008006" key="4">
    <source>
        <dbReference type="Google" id="ProtNLM"/>
    </source>
</evidence>